<protein>
    <recommendedName>
        <fullName evidence="5">Alpha/beta hydrolase family protein</fullName>
    </recommendedName>
</protein>
<dbReference type="InterPro" id="IPR036439">
    <property type="entry name" value="Dockerin_dom_sf"/>
</dbReference>
<dbReference type="AlphaFoldDB" id="A0A518D5X4"/>
<dbReference type="GO" id="GO:0000272">
    <property type="term" value="P:polysaccharide catabolic process"/>
    <property type="evidence" value="ECO:0007669"/>
    <property type="project" value="InterPro"/>
</dbReference>
<reference evidence="3 4" key="1">
    <citation type="submission" date="2019-02" db="EMBL/GenBank/DDBJ databases">
        <title>Deep-cultivation of Planctomycetes and their phenomic and genomic characterization uncovers novel biology.</title>
        <authorList>
            <person name="Wiegand S."/>
            <person name="Jogler M."/>
            <person name="Boedeker C."/>
            <person name="Pinto D."/>
            <person name="Vollmers J."/>
            <person name="Rivas-Marin E."/>
            <person name="Kohn T."/>
            <person name="Peeters S.H."/>
            <person name="Heuer A."/>
            <person name="Rast P."/>
            <person name="Oberbeckmann S."/>
            <person name="Bunk B."/>
            <person name="Jeske O."/>
            <person name="Meyerdierks A."/>
            <person name="Storesund J.E."/>
            <person name="Kallscheuer N."/>
            <person name="Luecker S."/>
            <person name="Lage O.M."/>
            <person name="Pohl T."/>
            <person name="Merkel B.J."/>
            <person name="Hornburger P."/>
            <person name="Mueller R.-W."/>
            <person name="Bruemmer F."/>
            <person name="Labrenz M."/>
            <person name="Spormann A.M."/>
            <person name="Op den Camp H."/>
            <person name="Overmann J."/>
            <person name="Amann R."/>
            <person name="Jetten M.S.M."/>
            <person name="Mascher T."/>
            <person name="Medema M.H."/>
            <person name="Devos D.P."/>
            <person name="Kaster A.-K."/>
            <person name="Ovreas L."/>
            <person name="Rohde M."/>
            <person name="Galperin M.Y."/>
            <person name="Jogler C."/>
        </authorList>
    </citation>
    <scope>NUCLEOTIDE SEQUENCE [LARGE SCALE GENOMIC DNA]</scope>
    <source>
        <strain evidence="3 4">Pla175</strain>
    </source>
</reference>
<accession>A0A518D5X4</accession>
<keyword evidence="2" id="KW-0732">Signal</keyword>
<feature type="chain" id="PRO_5022049417" description="Alpha/beta hydrolase family protein" evidence="2">
    <location>
        <begin position="20"/>
        <end position="616"/>
    </location>
</feature>
<dbReference type="KEGG" id="pnd:Pla175_02350"/>
<keyword evidence="4" id="KW-1185">Reference proteome</keyword>
<dbReference type="PROSITE" id="PS00018">
    <property type="entry name" value="EF_HAND_1"/>
    <property type="match status" value="1"/>
</dbReference>
<sequence length="616" mass="64356" precursor="true">MRYLLMLLLVAGCAIPARAQLSVQQGAARLAGQNITGVTIITHGFTATNNGGGYMLPLAQDIRGRLGTAGANAWLFDYDLTSDGGTGVFATGTSVLPAAGASGLSGHVVLLYDWAPESNETSPRWGESSGDALFAIGVELGLFDPLTRSAPPVQFIAHSFGTAVTSEAVERLAGYGVTVDQVTLIDPHDFDQSDVPTYDQAARLFDLGKPAGYGVTMWDNVAESDVYYQTRGNQGGLSSLVTADPEGRPIPGATNRLLDAADELPPGNPYGTFSTDSDHGYAWNTFYRGTVLGARPAGTAASATPNFNYNTTGWAHSIHNPSRVPLPAPAFFGPGQDHEHTESLLSSPNGTPNTAGLASLGLTSETINTARFAPDYQPGTIVNGGFDDGAVNSTLVAGWNHHGGGGDSGARIVESGPERFLRLNGSAESRTHNLTYIPQNALSLDFDLRIGAASSDDVLQVLVGESLLATISATTTTAGWIAQSLALPLSVRNAVETLTVRILFGGTFFNSPTIDLDNFAFTLGPPPGDYNADGFVDAADYTVWRDTLGTAGLGLAADGDLSGVVDARDYQVWRAHFGEGSAGLGAVASVPEPAGWVVAVLFAFALPTSSIRVWRT</sequence>
<evidence type="ECO:0000313" key="3">
    <source>
        <dbReference type="EMBL" id="QDU86881.1"/>
    </source>
</evidence>
<dbReference type="Proteomes" id="UP000317429">
    <property type="component" value="Chromosome"/>
</dbReference>
<evidence type="ECO:0008006" key="5">
    <source>
        <dbReference type="Google" id="ProtNLM"/>
    </source>
</evidence>
<dbReference type="EMBL" id="CP036291">
    <property type="protein sequence ID" value="QDU86881.1"/>
    <property type="molecule type" value="Genomic_DNA"/>
</dbReference>
<dbReference type="InterPro" id="IPR018247">
    <property type="entry name" value="EF_Hand_1_Ca_BS"/>
</dbReference>
<dbReference type="OrthoDB" id="281835at2"/>
<proteinExistence type="predicted"/>
<organism evidence="3 4">
    <name type="scientific">Pirellulimonas nuda</name>
    <dbReference type="NCBI Taxonomy" id="2528009"/>
    <lineage>
        <taxon>Bacteria</taxon>
        <taxon>Pseudomonadati</taxon>
        <taxon>Planctomycetota</taxon>
        <taxon>Planctomycetia</taxon>
        <taxon>Pirellulales</taxon>
        <taxon>Lacipirellulaceae</taxon>
        <taxon>Pirellulimonas</taxon>
    </lineage>
</organism>
<evidence type="ECO:0000256" key="1">
    <source>
        <dbReference type="SAM" id="MobiDB-lite"/>
    </source>
</evidence>
<feature type="signal peptide" evidence="2">
    <location>
        <begin position="1"/>
        <end position="19"/>
    </location>
</feature>
<dbReference type="RefSeq" id="WP_145280504.1">
    <property type="nucleotide sequence ID" value="NZ_CP036291.1"/>
</dbReference>
<evidence type="ECO:0000256" key="2">
    <source>
        <dbReference type="SAM" id="SignalP"/>
    </source>
</evidence>
<feature type="region of interest" description="Disordered" evidence="1">
    <location>
        <begin position="334"/>
        <end position="353"/>
    </location>
</feature>
<gene>
    <name evidence="3" type="ORF">Pla175_02350</name>
</gene>
<dbReference type="SUPFAM" id="SSF63446">
    <property type="entry name" value="Type I dockerin domain"/>
    <property type="match status" value="1"/>
</dbReference>
<name>A0A518D5X4_9BACT</name>
<feature type="compositionally biased region" description="Polar residues" evidence="1">
    <location>
        <begin position="343"/>
        <end position="353"/>
    </location>
</feature>
<evidence type="ECO:0000313" key="4">
    <source>
        <dbReference type="Proteomes" id="UP000317429"/>
    </source>
</evidence>